<protein>
    <recommendedName>
        <fullName evidence="3">G protein-coupled receptor</fullName>
    </recommendedName>
</protein>
<feature type="non-terminal residue" evidence="1">
    <location>
        <position position="110"/>
    </location>
</feature>
<name>A0AAV5U2U2_9BILA</name>
<feature type="non-terminal residue" evidence="1">
    <location>
        <position position="1"/>
    </location>
</feature>
<sequence length="110" mass="11829">WWIIQNPMRLRMVALTSPSFLMRAASTQTLGNSNSSMIILRSSGLTVTIFCLGAASSRLRLAPIPRIPPSSPSSNVVTLSRSAAPRLYLSTFFSSSTSSTSCSVIFNAKT</sequence>
<gene>
    <name evidence="1" type="ORF">PENTCL1PPCAC_22982</name>
</gene>
<dbReference type="AlphaFoldDB" id="A0AAV5U2U2"/>
<dbReference type="EMBL" id="BTSX01000005">
    <property type="protein sequence ID" value="GMT00808.1"/>
    <property type="molecule type" value="Genomic_DNA"/>
</dbReference>
<comment type="caution">
    <text evidence="1">The sequence shown here is derived from an EMBL/GenBank/DDBJ whole genome shotgun (WGS) entry which is preliminary data.</text>
</comment>
<evidence type="ECO:0008006" key="3">
    <source>
        <dbReference type="Google" id="ProtNLM"/>
    </source>
</evidence>
<keyword evidence="2" id="KW-1185">Reference proteome</keyword>
<reference evidence="1" key="1">
    <citation type="submission" date="2023-10" db="EMBL/GenBank/DDBJ databases">
        <title>Genome assembly of Pristionchus species.</title>
        <authorList>
            <person name="Yoshida K."/>
            <person name="Sommer R.J."/>
        </authorList>
    </citation>
    <scope>NUCLEOTIDE SEQUENCE</scope>
    <source>
        <strain evidence="1">RS0144</strain>
    </source>
</reference>
<evidence type="ECO:0000313" key="1">
    <source>
        <dbReference type="EMBL" id="GMT00808.1"/>
    </source>
</evidence>
<organism evidence="1 2">
    <name type="scientific">Pristionchus entomophagus</name>
    <dbReference type="NCBI Taxonomy" id="358040"/>
    <lineage>
        <taxon>Eukaryota</taxon>
        <taxon>Metazoa</taxon>
        <taxon>Ecdysozoa</taxon>
        <taxon>Nematoda</taxon>
        <taxon>Chromadorea</taxon>
        <taxon>Rhabditida</taxon>
        <taxon>Rhabditina</taxon>
        <taxon>Diplogasteromorpha</taxon>
        <taxon>Diplogasteroidea</taxon>
        <taxon>Neodiplogasteridae</taxon>
        <taxon>Pristionchus</taxon>
    </lineage>
</organism>
<accession>A0AAV5U2U2</accession>
<dbReference type="Proteomes" id="UP001432027">
    <property type="component" value="Unassembled WGS sequence"/>
</dbReference>
<evidence type="ECO:0000313" key="2">
    <source>
        <dbReference type="Proteomes" id="UP001432027"/>
    </source>
</evidence>
<proteinExistence type="predicted"/>